<evidence type="ECO:0000313" key="4">
    <source>
        <dbReference type="Proteomes" id="UP000249577"/>
    </source>
</evidence>
<organism evidence="3 4">
    <name type="scientific">Ancylobacter novellus</name>
    <name type="common">Thiobacillus novellus</name>
    <dbReference type="NCBI Taxonomy" id="921"/>
    <lineage>
        <taxon>Bacteria</taxon>
        <taxon>Pseudomonadati</taxon>
        <taxon>Pseudomonadota</taxon>
        <taxon>Alphaproteobacteria</taxon>
        <taxon>Hyphomicrobiales</taxon>
        <taxon>Xanthobacteraceae</taxon>
        <taxon>Ancylobacter</taxon>
    </lineage>
</organism>
<keyword evidence="1" id="KW-0732">Signal</keyword>
<dbReference type="InterPro" id="IPR011041">
    <property type="entry name" value="Quinoprot_gluc/sorb_DH_b-prop"/>
</dbReference>
<dbReference type="PROSITE" id="PS51318">
    <property type="entry name" value="TAT"/>
    <property type="match status" value="1"/>
</dbReference>
<dbReference type="InterPro" id="IPR012938">
    <property type="entry name" value="Glc/Sorbosone_DH"/>
</dbReference>
<sequence length="396" mass="42449">MAFNFASRRTLIAATAAAALAAGATFALAQSNQSKKASDVMASEKQAFSVETVAEGLERPWGLAFLPDGRMLVTEKAGRMRIVSPDGRLSPPITGLPKVDTRGQGGLLDVAVAPDFPQTRAVYFTFAEAGEGGVNGTALGRGKLAANGARLEDVEVIWRQAPKYASIRHFGSRIVFAPDGMMFVTTGERSDRQFRDKAQALDETLGKVVRLTRDGSPAAGNPFADNKGAKPEIWSYGHRNIQGAAMNPADGALWITEHGPRGGDELNKAEAGKNYGWPVVTYGKEYSGEDIGPTEKAGMEPPVHYWVPSIGTSGLVFYTGDAYPAWSGSAFVGGLAIPTLARLELDGEKVTHEERLLSDLGERIRDVRQGPDGLLYLLTDSEEGRLMRLKPEKAPS</sequence>
<dbReference type="PANTHER" id="PTHR19328:SF75">
    <property type="entry name" value="ALDOSE SUGAR DEHYDROGENASE YLII"/>
    <property type="match status" value="1"/>
</dbReference>
<evidence type="ECO:0000256" key="1">
    <source>
        <dbReference type="SAM" id="SignalP"/>
    </source>
</evidence>
<dbReference type="Gene3D" id="2.120.10.30">
    <property type="entry name" value="TolB, C-terminal domain"/>
    <property type="match status" value="1"/>
</dbReference>
<feature type="signal peptide" evidence="1">
    <location>
        <begin position="1"/>
        <end position="29"/>
    </location>
</feature>
<feature type="domain" description="Glucose/Sorbosone dehydrogenase" evidence="2">
    <location>
        <begin position="57"/>
        <end position="388"/>
    </location>
</feature>
<dbReference type="EMBL" id="QFPN01000001">
    <property type="protein sequence ID" value="PZQ19052.1"/>
    <property type="molecule type" value="Genomic_DNA"/>
</dbReference>
<dbReference type="Proteomes" id="UP000249577">
    <property type="component" value="Unassembled WGS sequence"/>
</dbReference>
<reference evidence="3 4" key="1">
    <citation type="submission" date="2017-08" db="EMBL/GenBank/DDBJ databases">
        <title>Infants hospitalized years apart are colonized by the same room-sourced microbial strains.</title>
        <authorList>
            <person name="Brooks B."/>
            <person name="Olm M.R."/>
            <person name="Firek B.A."/>
            <person name="Baker R."/>
            <person name="Thomas B.C."/>
            <person name="Morowitz M.J."/>
            <person name="Banfield J.F."/>
        </authorList>
    </citation>
    <scope>NUCLEOTIDE SEQUENCE [LARGE SCALE GENOMIC DNA]</scope>
    <source>
        <strain evidence="3">S2_005_003_R2_43</strain>
    </source>
</reference>
<dbReference type="InterPro" id="IPR006311">
    <property type="entry name" value="TAT_signal"/>
</dbReference>
<feature type="chain" id="PRO_5016154327" description="Glucose/Sorbosone dehydrogenase domain-containing protein" evidence="1">
    <location>
        <begin position="30"/>
        <end position="396"/>
    </location>
</feature>
<proteinExistence type="predicted"/>
<gene>
    <name evidence="3" type="ORF">DI565_01275</name>
</gene>
<dbReference type="InterPro" id="IPR011042">
    <property type="entry name" value="6-blade_b-propeller_TolB-like"/>
</dbReference>
<dbReference type="Pfam" id="PF07995">
    <property type="entry name" value="GSDH"/>
    <property type="match status" value="1"/>
</dbReference>
<evidence type="ECO:0000259" key="2">
    <source>
        <dbReference type="Pfam" id="PF07995"/>
    </source>
</evidence>
<dbReference type="PANTHER" id="PTHR19328">
    <property type="entry name" value="HEDGEHOG-INTERACTING PROTEIN"/>
    <property type="match status" value="1"/>
</dbReference>
<comment type="caution">
    <text evidence="3">The sequence shown here is derived from an EMBL/GenBank/DDBJ whole genome shotgun (WGS) entry which is preliminary data.</text>
</comment>
<evidence type="ECO:0000313" key="3">
    <source>
        <dbReference type="EMBL" id="PZQ19052.1"/>
    </source>
</evidence>
<dbReference type="SUPFAM" id="SSF50952">
    <property type="entry name" value="Soluble quinoprotein glucose dehydrogenase"/>
    <property type="match status" value="1"/>
</dbReference>
<dbReference type="AlphaFoldDB" id="A0A2W5KPP5"/>
<name>A0A2W5KPP5_ANCNO</name>
<protein>
    <recommendedName>
        <fullName evidence="2">Glucose/Sorbosone dehydrogenase domain-containing protein</fullName>
    </recommendedName>
</protein>
<accession>A0A2W5KPP5</accession>